<evidence type="ECO:0000313" key="2">
    <source>
        <dbReference type="EMBL" id="ATX71362.1"/>
    </source>
</evidence>
<keyword evidence="3" id="KW-1185">Reference proteome</keyword>
<proteinExistence type="predicted"/>
<protein>
    <submittedName>
        <fullName evidence="2">Uncharacterized protein</fullName>
    </submittedName>
</protein>
<organism evidence="2 3">
    <name type="scientific">Spiroplasma clarkii</name>
    <dbReference type="NCBI Taxonomy" id="2139"/>
    <lineage>
        <taxon>Bacteria</taxon>
        <taxon>Bacillati</taxon>
        <taxon>Mycoplasmatota</taxon>
        <taxon>Mollicutes</taxon>
        <taxon>Entomoplasmatales</taxon>
        <taxon>Spiroplasmataceae</taxon>
        <taxon>Spiroplasma</taxon>
    </lineage>
</organism>
<keyword evidence="1" id="KW-0812">Transmembrane</keyword>
<keyword evidence="1" id="KW-1133">Transmembrane helix</keyword>
<name>A0A2K8KJ90_9MOLU</name>
<dbReference type="Proteomes" id="UP000231179">
    <property type="component" value="Chromosome"/>
</dbReference>
<dbReference type="OrthoDB" id="389401at2"/>
<dbReference type="AlphaFoldDB" id="A0A2K8KJ90"/>
<dbReference type="RefSeq" id="WP_100254902.1">
    <property type="nucleotide sequence ID" value="NZ_CP015819.1"/>
</dbReference>
<dbReference type="EMBL" id="CP024870">
    <property type="protein sequence ID" value="ATX71362.1"/>
    <property type="molecule type" value="Genomic_DNA"/>
</dbReference>
<sequence>MAIKRMQRLQSLHQEINRENAIKRQVFDQKSLISAVFERIKIFDKNDYFRSKIKAFDRLHETEKPYFDKDREKRLIPDRFVPNLKEAETEILKIEENVQIITKTKTEDTNNLRFETPRYETIAKNCTEATNSFNKQLQDLTSIKAKENSFWTNEETKEYLASDKDSFIVFNIEFDKNLVNYKDKLKKSWKGSKLHIKTKGFMVTTCFLLLTALICLVLLIVFNFA</sequence>
<keyword evidence="1" id="KW-0472">Membrane</keyword>
<evidence type="ECO:0000313" key="3">
    <source>
        <dbReference type="Proteomes" id="UP000231179"/>
    </source>
</evidence>
<reference evidence="2 3" key="1">
    <citation type="submission" date="2017-11" db="EMBL/GenBank/DDBJ databases">
        <title>Complete genome sequence of Spiroplasma clarkii CN-5 (DSM 19994).</title>
        <authorList>
            <person name="Tsai Y.-M."/>
            <person name="Chang A."/>
            <person name="Lo W.-S."/>
            <person name="Kuo C.-H."/>
        </authorList>
    </citation>
    <scope>NUCLEOTIDE SEQUENCE [LARGE SCALE GENOMIC DNA]</scope>
    <source>
        <strain evidence="2 3">CN-5</strain>
    </source>
</reference>
<evidence type="ECO:0000256" key="1">
    <source>
        <dbReference type="SAM" id="Phobius"/>
    </source>
</evidence>
<feature type="transmembrane region" description="Helical" evidence="1">
    <location>
        <begin position="200"/>
        <end position="222"/>
    </location>
</feature>
<gene>
    <name evidence="2" type="ORF">SCLAR_v1c10620</name>
</gene>
<accession>A0A2K8KJ90</accession>